<comment type="caution">
    <text evidence="3">The sequence shown here is derived from an EMBL/GenBank/DDBJ whole genome shotgun (WGS) entry which is preliminary data.</text>
</comment>
<dbReference type="InterPro" id="IPR051450">
    <property type="entry name" value="Gfo/Idh/MocA_Oxidoreductases"/>
</dbReference>
<evidence type="ECO:0000259" key="2">
    <source>
        <dbReference type="Pfam" id="PF22725"/>
    </source>
</evidence>
<dbReference type="Pfam" id="PF22725">
    <property type="entry name" value="GFO_IDH_MocA_C3"/>
    <property type="match status" value="1"/>
</dbReference>
<dbReference type="SUPFAM" id="SSF55347">
    <property type="entry name" value="Glyceraldehyde-3-phosphate dehydrogenase-like, C-terminal domain"/>
    <property type="match status" value="1"/>
</dbReference>
<dbReference type="InterPro" id="IPR055170">
    <property type="entry name" value="GFO_IDH_MocA-like_dom"/>
</dbReference>
<organism evidence="3 4">
    <name type="scientific">Halalkalibacter kiskunsagensis</name>
    <dbReference type="NCBI Taxonomy" id="1548599"/>
    <lineage>
        <taxon>Bacteria</taxon>
        <taxon>Bacillati</taxon>
        <taxon>Bacillota</taxon>
        <taxon>Bacilli</taxon>
        <taxon>Bacillales</taxon>
        <taxon>Bacillaceae</taxon>
        <taxon>Halalkalibacter</taxon>
    </lineage>
</organism>
<feature type="domain" description="GFO/IDH/MocA-like oxidoreductase" evidence="2">
    <location>
        <begin position="154"/>
        <end position="236"/>
    </location>
</feature>
<feature type="domain" description="Gfo/Idh/MocA-like oxidoreductase N-terminal" evidence="1">
    <location>
        <begin position="2"/>
        <end position="120"/>
    </location>
</feature>
<sequence>MVRIAVVGTGWHGQGHLNTMKEMALIEIVGICDVNQEMLTKAANKFNVPAFKNYIQMLEETKPEGVVIVTPPKARVELVRDAAIRGIHCFIEKPPAKSIDMAKQISEILNETKVINSVGFMFRYSKAVAKCREVLSGRDVSIIRSAMLDGIALRENWPGWFFIKDISGGPIFDQAIHIFDLSRYLVGDVAQVTGFQGNQVKQQSDTFTIEDSFSLALRYQDGGPLQTHNHSWVYPGFMCQLEFISDSMHLTLDIHKGSISGHVDEEAISYQAEDSLYEQELEAFARAILNNQPELVLSTYDDSLKSLNVTIAMLEALETGTVANVPTT</sequence>
<accession>A0ABV6KFP6</accession>
<evidence type="ECO:0000313" key="3">
    <source>
        <dbReference type="EMBL" id="MFC0472119.1"/>
    </source>
</evidence>
<dbReference type="InterPro" id="IPR000683">
    <property type="entry name" value="Gfo/Idh/MocA-like_OxRdtase_N"/>
</dbReference>
<dbReference type="Pfam" id="PF01408">
    <property type="entry name" value="GFO_IDH_MocA"/>
    <property type="match status" value="1"/>
</dbReference>
<dbReference type="InterPro" id="IPR036291">
    <property type="entry name" value="NAD(P)-bd_dom_sf"/>
</dbReference>
<protein>
    <submittedName>
        <fullName evidence="3">Gfo/Idh/MocA family protein</fullName>
    </submittedName>
</protein>
<dbReference type="SUPFAM" id="SSF51735">
    <property type="entry name" value="NAD(P)-binding Rossmann-fold domains"/>
    <property type="match status" value="1"/>
</dbReference>
<dbReference type="Gene3D" id="3.40.50.720">
    <property type="entry name" value="NAD(P)-binding Rossmann-like Domain"/>
    <property type="match status" value="1"/>
</dbReference>
<proteinExistence type="predicted"/>
<keyword evidence="4" id="KW-1185">Reference proteome</keyword>
<name>A0ABV6KFP6_9BACI</name>
<dbReference type="Gene3D" id="3.30.360.10">
    <property type="entry name" value="Dihydrodipicolinate Reductase, domain 2"/>
    <property type="match status" value="1"/>
</dbReference>
<dbReference type="EMBL" id="JBHLUX010000039">
    <property type="protein sequence ID" value="MFC0472119.1"/>
    <property type="molecule type" value="Genomic_DNA"/>
</dbReference>
<evidence type="ECO:0000313" key="4">
    <source>
        <dbReference type="Proteomes" id="UP001589838"/>
    </source>
</evidence>
<dbReference type="PANTHER" id="PTHR43377">
    <property type="entry name" value="BILIVERDIN REDUCTASE A"/>
    <property type="match status" value="1"/>
</dbReference>
<dbReference type="PANTHER" id="PTHR43377:SF1">
    <property type="entry name" value="BILIVERDIN REDUCTASE A"/>
    <property type="match status" value="1"/>
</dbReference>
<dbReference type="Proteomes" id="UP001589838">
    <property type="component" value="Unassembled WGS sequence"/>
</dbReference>
<reference evidence="3 4" key="1">
    <citation type="submission" date="2024-09" db="EMBL/GenBank/DDBJ databases">
        <authorList>
            <person name="Sun Q."/>
            <person name="Mori K."/>
        </authorList>
    </citation>
    <scope>NUCLEOTIDE SEQUENCE [LARGE SCALE GENOMIC DNA]</scope>
    <source>
        <strain evidence="3 4">NCAIM B.02610</strain>
    </source>
</reference>
<dbReference type="RefSeq" id="WP_335960652.1">
    <property type="nucleotide sequence ID" value="NZ_JAXBLX010000011.1"/>
</dbReference>
<gene>
    <name evidence="3" type="ORF">ACFFHM_16830</name>
</gene>
<evidence type="ECO:0000259" key="1">
    <source>
        <dbReference type="Pfam" id="PF01408"/>
    </source>
</evidence>